<reference evidence="1" key="1">
    <citation type="submission" date="2020-02" db="EMBL/GenBank/DDBJ databases">
        <authorList>
            <person name="Meier V. D."/>
        </authorList>
    </citation>
    <scope>NUCLEOTIDE SEQUENCE</scope>
    <source>
        <strain evidence="1">AVDCRST_MAG88</strain>
    </source>
</reference>
<accession>A0A6J4VNF3</accession>
<organism evidence="1">
    <name type="scientific">uncultured Thermomicrobiales bacterium</name>
    <dbReference type="NCBI Taxonomy" id="1645740"/>
    <lineage>
        <taxon>Bacteria</taxon>
        <taxon>Pseudomonadati</taxon>
        <taxon>Thermomicrobiota</taxon>
        <taxon>Thermomicrobia</taxon>
        <taxon>Thermomicrobiales</taxon>
        <taxon>environmental samples</taxon>
    </lineage>
</organism>
<proteinExistence type="predicted"/>
<name>A0A6J4VNF3_9BACT</name>
<dbReference type="AlphaFoldDB" id="A0A6J4VNF3"/>
<dbReference type="EMBL" id="CADCWM010000896">
    <property type="protein sequence ID" value="CAA9583936.1"/>
    <property type="molecule type" value="Genomic_DNA"/>
</dbReference>
<evidence type="ECO:0000313" key="1">
    <source>
        <dbReference type="EMBL" id="CAA9583936.1"/>
    </source>
</evidence>
<gene>
    <name evidence="1" type="ORF">AVDCRST_MAG88-3684</name>
</gene>
<feature type="non-terminal residue" evidence="1">
    <location>
        <position position="1"/>
    </location>
</feature>
<protein>
    <submittedName>
        <fullName evidence="1">Uncharacterized protein</fullName>
    </submittedName>
</protein>
<sequence length="50" mass="5203">PGSPRLGLQTGSQQESRTIGMVVNGLDAHQDYKTMCFIVPVAAGDARGTA</sequence>